<dbReference type="PANTHER" id="PTHR11453">
    <property type="entry name" value="ANION EXCHANGE PROTEIN"/>
    <property type="match status" value="1"/>
</dbReference>
<keyword evidence="3 8" id="KW-0812">Transmembrane</keyword>
<feature type="transmembrane region" description="Helical" evidence="8">
    <location>
        <begin position="362"/>
        <end position="383"/>
    </location>
</feature>
<dbReference type="InterPro" id="IPR001717">
    <property type="entry name" value="Anion_exchange"/>
</dbReference>
<comment type="catalytic activity">
    <reaction evidence="6">
        <text>hydrogencarbonate(in) + chloride(out) = hydrogencarbonate(out) + chloride(in)</text>
        <dbReference type="Rhea" id="RHEA:72363"/>
        <dbReference type="ChEBI" id="CHEBI:17544"/>
        <dbReference type="ChEBI" id="CHEBI:17996"/>
    </reaction>
</comment>
<feature type="transmembrane region" description="Helical" evidence="8">
    <location>
        <begin position="215"/>
        <end position="236"/>
    </location>
</feature>
<dbReference type="PANTHER" id="PTHR11453:SF47">
    <property type="entry name" value="ANION EXCHANGE PROTEIN"/>
    <property type="match status" value="1"/>
</dbReference>
<dbReference type="PRINTS" id="PR01231">
    <property type="entry name" value="HCO3TRNSPORT"/>
</dbReference>
<feature type="transmembrane region" description="Helical" evidence="8">
    <location>
        <begin position="416"/>
        <end position="433"/>
    </location>
</feature>
<evidence type="ECO:0000256" key="1">
    <source>
        <dbReference type="ARBA" id="ARBA00004141"/>
    </source>
</evidence>
<keyword evidence="5 8" id="KW-0472">Membrane</keyword>
<evidence type="ECO:0000256" key="2">
    <source>
        <dbReference type="ARBA" id="ARBA00022681"/>
    </source>
</evidence>
<feature type="transmembrane region" description="Helical" evidence="8">
    <location>
        <begin position="284"/>
        <end position="307"/>
    </location>
</feature>
<dbReference type="PRINTS" id="PR00165">
    <property type="entry name" value="ANIONEXCHNGR"/>
</dbReference>
<feature type="transmembrane region" description="Helical" evidence="8">
    <location>
        <begin position="242"/>
        <end position="263"/>
    </location>
</feature>
<dbReference type="AlphaFoldDB" id="A0AAW1UBB1"/>
<feature type="transmembrane region" description="Helical" evidence="8">
    <location>
        <begin position="112"/>
        <end position="133"/>
    </location>
</feature>
<evidence type="ECO:0000259" key="9">
    <source>
        <dbReference type="Pfam" id="PF00955"/>
    </source>
</evidence>
<reference evidence="10 11" key="1">
    <citation type="submission" date="2023-03" db="EMBL/GenBank/DDBJ databases">
        <title>Genome insight into feeding habits of ladybird beetles.</title>
        <authorList>
            <person name="Li H.-S."/>
            <person name="Huang Y.-H."/>
            <person name="Pang H."/>
        </authorList>
    </citation>
    <scope>NUCLEOTIDE SEQUENCE [LARGE SCALE GENOMIC DNA]</scope>
    <source>
        <strain evidence="10">SYSU_2023b</strain>
        <tissue evidence="10">Whole body</tissue>
    </source>
</reference>
<gene>
    <name evidence="10" type="ORF">WA026_016964</name>
</gene>
<accession>A0AAW1UBB1</accession>
<keyword evidence="11" id="KW-1185">Reference proteome</keyword>
<keyword evidence="4 8" id="KW-1133">Transmembrane helix</keyword>
<dbReference type="InterPro" id="IPR011531">
    <property type="entry name" value="HCO3_transpt-like_TM_dom"/>
</dbReference>
<evidence type="ECO:0000256" key="3">
    <source>
        <dbReference type="ARBA" id="ARBA00022692"/>
    </source>
</evidence>
<proteinExistence type="predicted"/>
<dbReference type="EMBL" id="JARQZJ010000040">
    <property type="protein sequence ID" value="KAK9877216.1"/>
    <property type="molecule type" value="Genomic_DNA"/>
</dbReference>
<feature type="domain" description="Bicarbonate transporter-like transmembrane" evidence="9">
    <location>
        <begin position="232"/>
        <end position="472"/>
    </location>
</feature>
<dbReference type="GO" id="GO:0015701">
    <property type="term" value="P:bicarbonate transport"/>
    <property type="evidence" value="ECO:0007669"/>
    <property type="project" value="TreeGrafter"/>
</dbReference>
<evidence type="ECO:0000256" key="8">
    <source>
        <dbReference type="SAM" id="Phobius"/>
    </source>
</evidence>
<dbReference type="GO" id="GO:0005452">
    <property type="term" value="F:solute:inorganic anion antiporter activity"/>
    <property type="evidence" value="ECO:0007669"/>
    <property type="project" value="InterPro"/>
</dbReference>
<feature type="transmembrane region" description="Helical" evidence="8">
    <location>
        <begin position="439"/>
        <end position="456"/>
    </location>
</feature>
<dbReference type="Pfam" id="PF00955">
    <property type="entry name" value="HCO3_cotransp"/>
    <property type="match status" value="1"/>
</dbReference>
<organism evidence="10 11">
    <name type="scientific">Henosepilachna vigintioctopunctata</name>
    <dbReference type="NCBI Taxonomy" id="420089"/>
    <lineage>
        <taxon>Eukaryota</taxon>
        <taxon>Metazoa</taxon>
        <taxon>Ecdysozoa</taxon>
        <taxon>Arthropoda</taxon>
        <taxon>Hexapoda</taxon>
        <taxon>Insecta</taxon>
        <taxon>Pterygota</taxon>
        <taxon>Neoptera</taxon>
        <taxon>Endopterygota</taxon>
        <taxon>Coleoptera</taxon>
        <taxon>Polyphaga</taxon>
        <taxon>Cucujiformia</taxon>
        <taxon>Coccinelloidea</taxon>
        <taxon>Coccinellidae</taxon>
        <taxon>Epilachninae</taxon>
        <taxon>Epilachnini</taxon>
        <taxon>Henosepilachna</taxon>
    </lineage>
</organism>
<sequence>MYFAALSGAVAFGGLLSNKTDNSIGTSETLMCTCISGVLFALLSGQPLVIVGTTGPLLLFDESLFQFCISSGISFLQTRFFIGFWLAFIGLFVACLEGSVLVKLFTRFMEDIFSALIVLLYILESVTKLFVVYRKHPLLTNYCEFEQILGNESLMYQNVSNETGVDYYRILPTMDSSGPINQPNTALFCTVLTLGTFIIAYYLKMFRNSQFLGRNARRALGDFGVPIAIVTMRGWFIPPSGLPVWAMFTSVIPAILVYILLFMETHITELIIDKKERKLKKGSGFHLDIVLICLCNVISGLFGLPWVCAATVRSITHVSALTVMSRTHAPGEKPHLIEVKEQRISALTVATMIGLSVLMAPLLRLIPMAVLFGVFLYMGAASIDGIQFFDRIKLIFVPVKHHPQASYVRRVKTYKMHIFTAVQLTCLVVLWVVKSTKAALAFPFFLVLMVPLRAQLTHFFSTRELRALDGDQPDADDDEPDFYAEAPLPG</sequence>
<comment type="subcellular location">
    <subcellularLocation>
        <location evidence="1">Membrane</location>
        <topology evidence="1">Multi-pass membrane protein</topology>
    </subcellularLocation>
</comment>
<comment type="caution">
    <text evidence="10">The sequence shown here is derived from an EMBL/GenBank/DDBJ whole genome shotgun (WGS) entry which is preliminary data.</text>
</comment>
<evidence type="ECO:0000256" key="4">
    <source>
        <dbReference type="ARBA" id="ARBA00022989"/>
    </source>
</evidence>
<dbReference type="GO" id="GO:0051453">
    <property type="term" value="P:regulation of intracellular pH"/>
    <property type="evidence" value="ECO:0007669"/>
    <property type="project" value="TreeGrafter"/>
</dbReference>
<evidence type="ECO:0000313" key="10">
    <source>
        <dbReference type="EMBL" id="KAK9877216.1"/>
    </source>
</evidence>
<feature type="transmembrane region" description="Helical" evidence="8">
    <location>
        <begin position="82"/>
        <end position="105"/>
    </location>
</feature>
<name>A0AAW1UBB1_9CUCU</name>
<keyword evidence="2" id="KW-0813">Transport</keyword>
<protein>
    <recommendedName>
        <fullName evidence="9">Bicarbonate transporter-like transmembrane domain-containing protein</fullName>
    </recommendedName>
</protein>
<evidence type="ECO:0000256" key="6">
    <source>
        <dbReference type="ARBA" id="ARBA00049347"/>
    </source>
</evidence>
<evidence type="ECO:0000313" key="11">
    <source>
        <dbReference type="Proteomes" id="UP001431783"/>
    </source>
</evidence>
<evidence type="ECO:0000256" key="5">
    <source>
        <dbReference type="ARBA" id="ARBA00023136"/>
    </source>
</evidence>
<dbReference type="GO" id="GO:0006820">
    <property type="term" value="P:monoatomic anion transport"/>
    <property type="evidence" value="ECO:0007669"/>
    <property type="project" value="InterPro"/>
</dbReference>
<feature type="compositionally biased region" description="Acidic residues" evidence="7">
    <location>
        <begin position="471"/>
        <end position="482"/>
    </location>
</feature>
<keyword evidence="2" id="KW-0039">Anion exchange</keyword>
<dbReference type="GO" id="GO:0005886">
    <property type="term" value="C:plasma membrane"/>
    <property type="evidence" value="ECO:0007669"/>
    <property type="project" value="TreeGrafter"/>
</dbReference>
<dbReference type="InterPro" id="IPR003020">
    <property type="entry name" value="HCO3_transpt_euk"/>
</dbReference>
<keyword evidence="2" id="KW-0406">Ion transport</keyword>
<dbReference type="Proteomes" id="UP001431783">
    <property type="component" value="Unassembled WGS sequence"/>
</dbReference>
<feature type="transmembrane region" description="Helical" evidence="8">
    <location>
        <begin position="185"/>
        <end position="203"/>
    </location>
</feature>
<feature type="region of interest" description="Disordered" evidence="7">
    <location>
        <begin position="470"/>
        <end position="490"/>
    </location>
</feature>
<evidence type="ECO:0000256" key="7">
    <source>
        <dbReference type="SAM" id="MobiDB-lite"/>
    </source>
</evidence>